<sequence length="111" mass="12976">MKCTQWLQDCFGDLTDDLRKHALSFLPPDEALQTCVLDTRWRDLWRRTTSLVLIFSDRRSKFPFSKNIEKLAKLIIHLRGNLPLVKCQINTCPDDKAVRRQHSYATQTPSC</sequence>
<evidence type="ECO:0000313" key="2">
    <source>
        <dbReference type="Proteomes" id="UP001732700"/>
    </source>
</evidence>
<evidence type="ECO:0000313" key="1">
    <source>
        <dbReference type="EnsemblPlants" id="AVESA.00010b.r2.6DG1154340.1.CDS.1"/>
    </source>
</evidence>
<reference evidence="1" key="1">
    <citation type="submission" date="2021-05" db="EMBL/GenBank/DDBJ databases">
        <authorList>
            <person name="Scholz U."/>
            <person name="Mascher M."/>
            <person name="Fiebig A."/>
        </authorList>
    </citation>
    <scope>NUCLEOTIDE SEQUENCE [LARGE SCALE GENOMIC DNA]</scope>
</reference>
<reference evidence="1" key="2">
    <citation type="submission" date="2025-09" db="UniProtKB">
        <authorList>
            <consortium name="EnsemblPlants"/>
        </authorList>
    </citation>
    <scope>IDENTIFICATION</scope>
</reference>
<accession>A0ACD5ZH24</accession>
<name>A0ACD5ZH24_AVESA</name>
<protein>
    <submittedName>
        <fullName evidence="1">Uncharacterized protein</fullName>
    </submittedName>
</protein>
<keyword evidence="2" id="KW-1185">Reference proteome</keyword>
<dbReference type="EnsemblPlants" id="AVESA.00010b.r2.6DG1154340.1">
    <property type="protein sequence ID" value="AVESA.00010b.r2.6DG1154340.1.CDS.1"/>
    <property type="gene ID" value="AVESA.00010b.r2.6DG1154340"/>
</dbReference>
<proteinExistence type="predicted"/>
<dbReference type="Proteomes" id="UP001732700">
    <property type="component" value="Chromosome 6D"/>
</dbReference>
<organism evidence="1 2">
    <name type="scientific">Avena sativa</name>
    <name type="common">Oat</name>
    <dbReference type="NCBI Taxonomy" id="4498"/>
    <lineage>
        <taxon>Eukaryota</taxon>
        <taxon>Viridiplantae</taxon>
        <taxon>Streptophyta</taxon>
        <taxon>Embryophyta</taxon>
        <taxon>Tracheophyta</taxon>
        <taxon>Spermatophyta</taxon>
        <taxon>Magnoliopsida</taxon>
        <taxon>Liliopsida</taxon>
        <taxon>Poales</taxon>
        <taxon>Poaceae</taxon>
        <taxon>BOP clade</taxon>
        <taxon>Pooideae</taxon>
        <taxon>Poodae</taxon>
        <taxon>Poeae</taxon>
        <taxon>Poeae Chloroplast Group 1 (Aveneae type)</taxon>
        <taxon>Aveninae</taxon>
        <taxon>Avena</taxon>
    </lineage>
</organism>